<dbReference type="Gene3D" id="3.40.50.150">
    <property type="entry name" value="Vaccinia Virus protein VP39"/>
    <property type="match status" value="1"/>
</dbReference>
<organism evidence="1">
    <name type="scientific">Planktothricoides raciborskii GIHE-MW2</name>
    <dbReference type="NCBI Taxonomy" id="2792601"/>
    <lineage>
        <taxon>Bacteria</taxon>
        <taxon>Bacillati</taxon>
        <taxon>Cyanobacteriota</taxon>
        <taxon>Cyanophyceae</taxon>
        <taxon>Oscillatoriophycideae</taxon>
        <taxon>Oscillatoriales</taxon>
        <taxon>Oscillatoriaceae</taxon>
        <taxon>Planktothricoides</taxon>
    </lineage>
</organism>
<protein>
    <submittedName>
        <fullName evidence="1">Uncharacterized protein</fullName>
    </submittedName>
</protein>
<dbReference type="RefSeq" id="WP_354636344.1">
    <property type="nucleotide sequence ID" value="NZ_CP159837.1"/>
</dbReference>
<gene>
    <name evidence="1" type="ORF">ABWT76_002957</name>
</gene>
<dbReference type="EMBL" id="CP159837">
    <property type="protein sequence ID" value="XCM39985.1"/>
    <property type="molecule type" value="Genomic_DNA"/>
</dbReference>
<sequence length="233" mass="26720">MSDYPIAFNASDADGWNLFWKYIISNNQFYYNDFFCSMFSDYHKLVPLFKKHGYKTILCAGNGISLEPYFFANEEFSVTALDISSEANKFLANFPLNPSDLRGFYQENYPGNKEPAGNFYQEEISKIKSVKLVTGDIFNSDCCPGPFDVIITRKTLQCFWGKSGEKTFEGMQALLARLSPHGLLYVHTHNTDPWNDAMIEWVQSQGILDYSDYNADIGEKADQRLFYFWSTSG</sequence>
<evidence type="ECO:0000313" key="1">
    <source>
        <dbReference type="EMBL" id="XCM39985.1"/>
    </source>
</evidence>
<dbReference type="AlphaFoldDB" id="A0AAU8JPJ4"/>
<proteinExistence type="predicted"/>
<dbReference type="InterPro" id="IPR029063">
    <property type="entry name" value="SAM-dependent_MTases_sf"/>
</dbReference>
<dbReference type="SUPFAM" id="SSF53335">
    <property type="entry name" value="S-adenosyl-L-methionine-dependent methyltransferases"/>
    <property type="match status" value="1"/>
</dbReference>
<name>A0AAU8JPJ4_9CYAN</name>
<reference evidence="1" key="1">
    <citation type="submission" date="2024-07" db="EMBL/GenBank/DDBJ databases">
        <authorList>
            <person name="Kim Y.J."/>
            <person name="Jeong J.Y."/>
        </authorList>
    </citation>
    <scope>NUCLEOTIDE SEQUENCE</scope>
    <source>
        <strain evidence="1">GIHE-MW2</strain>
    </source>
</reference>
<accession>A0AAU8JPJ4</accession>